<proteinExistence type="predicted"/>
<dbReference type="InterPro" id="IPR011009">
    <property type="entry name" value="Kinase-like_dom_sf"/>
</dbReference>
<dbReference type="GO" id="GO:0004672">
    <property type="term" value="F:protein kinase activity"/>
    <property type="evidence" value="ECO:0007669"/>
    <property type="project" value="InterPro"/>
</dbReference>
<feature type="domain" description="Protein kinase" evidence="2">
    <location>
        <begin position="1"/>
        <end position="236"/>
    </location>
</feature>
<dbReference type="PANTHER" id="PTHR37542">
    <property type="entry name" value="HELO DOMAIN-CONTAINING PROTEIN-RELATED"/>
    <property type="match status" value="1"/>
</dbReference>
<dbReference type="STRING" id="1392255.A0A2I1BW65"/>
<dbReference type="PANTHER" id="PTHR37542:SF1">
    <property type="entry name" value="PRION-INHIBITION AND PROPAGATION HELO DOMAIN-CONTAINING PROTEIN"/>
    <property type="match status" value="1"/>
</dbReference>
<reference evidence="4" key="1">
    <citation type="journal article" date="2018" name="Proc. Natl. Acad. Sci. U.S.A.">
        <title>Linking secondary metabolites to gene clusters through genome sequencing of six diverse Aspergillus species.</title>
        <authorList>
            <person name="Kaerboelling I."/>
            <person name="Vesth T.C."/>
            <person name="Frisvad J.C."/>
            <person name="Nybo J.L."/>
            <person name="Theobald S."/>
            <person name="Kuo A."/>
            <person name="Bowyer P."/>
            <person name="Matsuda Y."/>
            <person name="Mondo S."/>
            <person name="Lyhne E.K."/>
            <person name="Kogle M.E."/>
            <person name="Clum A."/>
            <person name="Lipzen A."/>
            <person name="Salamov A."/>
            <person name="Ngan C.Y."/>
            <person name="Daum C."/>
            <person name="Chiniquy J."/>
            <person name="Barry K."/>
            <person name="LaButti K."/>
            <person name="Haridas S."/>
            <person name="Simmons B.A."/>
            <person name="Magnuson J.K."/>
            <person name="Mortensen U.H."/>
            <person name="Larsen T.O."/>
            <person name="Grigoriev I.V."/>
            <person name="Baker S.E."/>
            <person name="Andersen M.R."/>
        </authorList>
    </citation>
    <scope>NUCLEOTIDE SEQUENCE [LARGE SCALE GENOMIC DNA]</scope>
    <source>
        <strain evidence="4">IBT 16806</strain>
    </source>
</reference>
<gene>
    <name evidence="3" type="ORF">P174DRAFT_454653</name>
</gene>
<comment type="caution">
    <text evidence="3">The sequence shown here is derived from an EMBL/GenBank/DDBJ whole genome shotgun (WGS) entry which is preliminary data.</text>
</comment>
<evidence type="ECO:0000313" key="3">
    <source>
        <dbReference type="EMBL" id="PKX89627.1"/>
    </source>
</evidence>
<dbReference type="Gene3D" id="1.10.510.10">
    <property type="entry name" value="Transferase(Phosphotransferase) domain 1"/>
    <property type="match status" value="1"/>
</dbReference>
<protein>
    <recommendedName>
        <fullName evidence="2">Protein kinase domain-containing protein</fullName>
    </recommendedName>
</protein>
<dbReference type="Proteomes" id="UP000234474">
    <property type="component" value="Unassembled WGS sequence"/>
</dbReference>
<dbReference type="RefSeq" id="XP_024678222.1">
    <property type="nucleotide sequence ID" value="XM_024829252.1"/>
</dbReference>
<name>A0A2I1BW65_ASPN1</name>
<accession>A0A2I1BW65</accession>
<dbReference type="GeneID" id="36536578"/>
<keyword evidence="4" id="KW-1185">Reference proteome</keyword>
<evidence type="ECO:0000313" key="4">
    <source>
        <dbReference type="Proteomes" id="UP000234474"/>
    </source>
</evidence>
<dbReference type="GO" id="GO:0005524">
    <property type="term" value="F:ATP binding"/>
    <property type="evidence" value="ECO:0007669"/>
    <property type="project" value="InterPro"/>
</dbReference>
<dbReference type="InterPro" id="IPR000719">
    <property type="entry name" value="Prot_kinase_dom"/>
</dbReference>
<feature type="region of interest" description="Disordered" evidence="1">
    <location>
        <begin position="1"/>
        <end position="27"/>
    </location>
</feature>
<evidence type="ECO:0000259" key="2">
    <source>
        <dbReference type="PROSITE" id="PS50011"/>
    </source>
</evidence>
<feature type="compositionally biased region" description="Basic residues" evidence="1">
    <location>
        <begin position="1"/>
        <end position="16"/>
    </location>
</feature>
<dbReference type="AlphaFoldDB" id="A0A2I1BW65"/>
<dbReference type="EMBL" id="MSZS01000009">
    <property type="protein sequence ID" value="PKX89627.1"/>
    <property type="molecule type" value="Genomic_DNA"/>
</dbReference>
<organism evidence="3 4">
    <name type="scientific">Aspergillus novofumigatus (strain IBT 16806)</name>
    <dbReference type="NCBI Taxonomy" id="1392255"/>
    <lineage>
        <taxon>Eukaryota</taxon>
        <taxon>Fungi</taxon>
        <taxon>Dikarya</taxon>
        <taxon>Ascomycota</taxon>
        <taxon>Pezizomycotina</taxon>
        <taxon>Eurotiomycetes</taxon>
        <taxon>Eurotiomycetidae</taxon>
        <taxon>Eurotiales</taxon>
        <taxon>Aspergillaceae</taxon>
        <taxon>Aspergillus</taxon>
        <taxon>Aspergillus subgen. Fumigati</taxon>
    </lineage>
</organism>
<evidence type="ECO:0000256" key="1">
    <source>
        <dbReference type="SAM" id="MobiDB-lite"/>
    </source>
</evidence>
<dbReference type="OrthoDB" id="1911848at2759"/>
<dbReference type="PROSITE" id="PS50011">
    <property type="entry name" value="PROTEIN_KINASE_DOM"/>
    <property type="match status" value="1"/>
</dbReference>
<sequence length="236" mass="26353">MSPRRQPLRPRARRPRSGLDSFATPSRSSSGLLECFGVVKNQKENTGRVDSFDFIFRIPRNMRQPRSLRDHLCAGDSYSLSAVFAIAKRLALSVSYVHIMGFVHKNIQPETVLVFDDGRSPLGWSALAGFRTVRMADGKTLRHGNSAWDRNLYRHPDRQGLLPDTDYTMQHDIYSLGVCLLEIGLWRALVVYDPDGSPSLAKTTASFPAIGNPNLKDVLVTLATDVLPQRIGNKFA</sequence>
<dbReference type="SUPFAM" id="SSF56112">
    <property type="entry name" value="Protein kinase-like (PK-like)"/>
    <property type="match status" value="1"/>
</dbReference>
<dbReference type="VEuPathDB" id="FungiDB:P174DRAFT_454653"/>